<name>A0A6J4IHL4_9SPHI</name>
<proteinExistence type="predicted"/>
<dbReference type="AlphaFoldDB" id="A0A6J4IHL4"/>
<dbReference type="EMBL" id="CADCTQ010000176">
    <property type="protein sequence ID" value="CAA9250687.1"/>
    <property type="molecule type" value="Genomic_DNA"/>
</dbReference>
<organism evidence="1">
    <name type="scientific">uncultured Cytophagales bacterium</name>
    <dbReference type="NCBI Taxonomy" id="158755"/>
    <lineage>
        <taxon>Bacteria</taxon>
        <taxon>Pseudomonadati</taxon>
        <taxon>Bacteroidota</taxon>
        <taxon>Sphingobacteriia</taxon>
        <taxon>Sphingobacteriales</taxon>
        <taxon>environmental samples</taxon>
    </lineage>
</organism>
<evidence type="ECO:0000313" key="1">
    <source>
        <dbReference type="EMBL" id="CAA9250687.1"/>
    </source>
</evidence>
<reference evidence="1" key="1">
    <citation type="submission" date="2020-02" db="EMBL/GenBank/DDBJ databases">
        <authorList>
            <person name="Meier V. D."/>
        </authorList>
    </citation>
    <scope>NUCLEOTIDE SEQUENCE</scope>
    <source>
        <strain evidence="1">AVDCRST_MAG56</strain>
    </source>
</reference>
<protein>
    <submittedName>
        <fullName evidence="1">Uncharacterized protein</fullName>
    </submittedName>
</protein>
<sequence length="77" mass="9023">MNDYFGQYEDAIFVTSRINEHQPDTLEYIVCLRDPFDLATENALHGFADELAWEHGDVVKIRLQFVPQELFSRFQAT</sequence>
<accession>A0A6J4IHL4</accession>
<gene>
    <name evidence="1" type="ORF">AVDCRST_MAG56-1914</name>
</gene>